<feature type="region of interest" description="Disordered" evidence="1">
    <location>
        <begin position="309"/>
        <end position="338"/>
    </location>
</feature>
<name>A0A3N4HLU7_ASCIM</name>
<organism evidence="2 3">
    <name type="scientific">Ascobolus immersus RN42</name>
    <dbReference type="NCBI Taxonomy" id="1160509"/>
    <lineage>
        <taxon>Eukaryota</taxon>
        <taxon>Fungi</taxon>
        <taxon>Dikarya</taxon>
        <taxon>Ascomycota</taxon>
        <taxon>Pezizomycotina</taxon>
        <taxon>Pezizomycetes</taxon>
        <taxon>Pezizales</taxon>
        <taxon>Ascobolaceae</taxon>
        <taxon>Ascobolus</taxon>
    </lineage>
</organism>
<dbReference type="AlphaFoldDB" id="A0A3N4HLU7"/>
<feature type="compositionally biased region" description="Basic residues" evidence="1">
    <location>
        <begin position="324"/>
        <end position="338"/>
    </location>
</feature>
<feature type="region of interest" description="Disordered" evidence="1">
    <location>
        <begin position="399"/>
        <end position="465"/>
    </location>
</feature>
<protein>
    <submittedName>
        <fullName evidence="2">Uncharacterized protein</fullName>
    </submittedName>
</protein>
<evidence type="ECO:0000313" key="3">
    <source>
        <dbReference type="Proteomes" id="UP000275078"/>
    </source>
</evidence>
<dbReference type="Proteomes" id="UP000275078">
    <property type="component" value="Unassembled WGS sequence"/>
</dbReference>
<reference evidence="2 3" key="1">
    <citation type="journal article" date="2018" name="Nat. Ecol. Evol.">
        <title>Pezizomycetes genomes reveal the molecular basis of ectomycorrhizal truffle lifestyle.</title>
        <authorList>
            <person name="Murat C."/>
            <person name="Payen T."/>
            <person name="Noel B."/>
            <person name="Kuo A."/>
            <person name="Morin E."/>
            <person name="Chen J."/>
            <person name="Kohler A."/>
            <person name="Krizsan K."/>
            <person name="Balestrini R."/>
            <person name="Da Silva C."/>
            <person name="Montanini B."/>
            <person name="Hainaut M."/>
            <person name="Levati E."/>
            <person name="Barry K.W."/>
            <person name="Belfiori B."/>
            <person name="Cichocki N."/>
            <person name="Clum A."/>
            <person name="Dockter R.B."/>
            <person name="Fauchery L."/>
            <person name="Guy J."/>
            <person name="Iotti M."/>
            <person name="Le Tacon F."/>
            <person name="Lindquist E.A."/>
            <person name="Lipzen A."/>
            <person name="Malagnac F."/>
            <person name="Mello A."/>
            <person name="Molinier V."/>
            <person name="Miyauchi S."/>
            <person name="Poulain J."/>
            <person name="Riccioni C."/>
            <person name="Rubini A."/>
            <person name="Sitrit Y."/>
            <person name="Splivallo R."/>
            <person name="Traeger S."/>
            <person name="Wang M."/>
            <person name="Zifcakova L."/>
            <person name="Wipf D."/>
            <person name="Zambonelli A."/>
            <person name="Paolocci F."/>
            <person name="Nowrousian M."/>
            <person name="Ottonello S."/>
            <person name="Baldrian P."/>
            <person name="Spatafora J.W."/>
            <person name="Henrissat B."/>
            <person name="Nagy L.G."/>
            <person name="Aury J.M."/>
            <person name="Wincker P."/>
            <person name="Grigoriev I.V."/>
            <person name="Bonfante P."/>
            <person name="Martin F.M."/>
        </authorList>
    </citation>
    <scope>NUCLEOTIDE SEQUENCE [LARGE SCALE GENOMIC DNA]</scope>
    <source>
        <strain evidence="2 3">RN42</strain>
    </source>
</reference>
<evidence type="ECO:0000313" key="2">
    <source>
        <dbReference type="EMBL" id="RPA73051.1"/>
    </source>
</evidence>
<accession>A0A3N4HLU7</accession>
<sequence length="587" mass="66104">MDAVSSPISRGWRLLSPVRQKKLLDELVAGLLQRGSLLSKRQTYCAAFCSSHSRKQRPDAIEAAIIRFSEGVRIRAEHIADLKCDADEYPRHPGRCMRGSRVSATHLDDLEENVNMLGVLIGDLWALTSAGCILLQRLVFDQKPKWEEEKREMRLVFMNQDSLISQTMDSYERVAAIAGEIQWEHDTFYWESMDERKMVSKGLHHGGKQALDESQYDTRSFGLGNESIAILKFQNKHLLQRFLTLQDERVSTVLNNPTPPLDKSNIETLQKTLPCPDTEPASSSTFVATSAPVPEPECKVRPVIRHKGFPTTSAPVPEPERKAKPVIRHKGPGKPSHKMTKENLDTLLLHQQKAQADVKIELPKFEPVIDGWNWSSWQGSRATATVPLSVPKIHLRDDIRNEPELPKEVKGCNPPAEVEESDPPAEREEADPLAKVEKSDVPADVGGGKPPAEVTSKKPSSTHLRVGWLPNQSGRTLIPPVQLAVVPQTEAKTAKQKEAPAAKKGTKNDADLLHEKARATQEERVRREKEEHERALKEKEEHERALREEEEHKKKRLIKSPSQLMVVLEGCLPFITKAKQDLKMRPM</sequence>
<gene>
    <name evidence="2" type="ORF">BJ508DRAFT_381241</name>
</gene>
<proteinExistence type="predicted"/>
<feature type="compositionally biased region" description="Basic and acidic residues" evidence="1">
    <location>
        <begin position="424"/>
        <end position="441"/>
    </location>
</feature>
<feature type="region of interest" description="Disordered" evidence="1">
    <location>
        <begin position="489"/>
        <end position="557"/>
    </location>
</feature>
<keyword evidence="3" id="KW-1185">Reference proteome</keyword>
<feature type="compositionally biased region" description="Basic and acidic residues" evidence="1">
    <location>
        <begin position="399"/>
        <end position="410"/>
    </location>
</feature>
<feature type="compositionally biased region" description="Basic and acidic residues" evidence="1">
    <location>
        <begin position="492"/>
        <end position="552"/>
    </location>
</feature>
<evidence type="ECO:0000256" key="1">
    <source>
        <dbReference type="SAM" id="MobiDB-lite"/>
    </source>
</evidence>
<dbReference type="EMBL" id="ML119835">
    <property type="protein sequence ID" value="RPA73051.1"/>
    <property type="molecule type" value="Genomic_DNA"/>
</dbReference>